<protein>
    <submittedName>
        <fullName evidence="3">Uncharacterized protein</fullName>
    </submittedName>
</protein>
<reference evidence="3 4" key="2">
    <citation type="submission" date="2017-10" db="EMBL/GenBank/DDBJ databases">
        <title>Genome analyses suggest a sexual origin of heterokaryosis in a supposedly ancient asexual fungus.</title>
        <authorList>
            <person name="Corradi N."/>
            <person name="Sedzielewska K."/>
            <person name="Noel J."/>
            <person name="Charron P."/>
            <person name="Farinelli L."/>
            <person name="Marton T."/>
            <person name="Kruger M."/>
            <person name="Pelin A."/>
            <person name="Brachmann A."/>
            <person name="Corradi N."/>
        </authorList>
    </citation>
    <scope>NUCLEOTIDE SEQUENCE [LARGE SCALE GENOMIC DNA]</scope>
    <source>
        <strain evidence="3 4">A1</strain>
    </source>
</reference>
<evidence type="ECO:0000313" key="3">
    <source>
        <dbReference type="EMBL" id="PKC71151.1"/>
    </source>
</evidence>
<dbReference type="EMBL" id="LLXH01000182">
    <property type="protein sequence ID" value="PKC71151.1"/>
    <property type="molecule type" value="Genomic_DNA"/>
</dbReference>
<organism evidence="3 4">
    <name type="scientific">Rhizophagus irregularis</name>
    <dbReference type="NCBI Taxonomy" id="588596"/>
    <lineage>
        <taxon>Eukaryota</taxon>
        <taxon>Fungi</taxon>
        <taxon>Fungi incertae sedis</taxon>
        <taxon>Mucoromycota</taxon>
        <taxon>Glomeromycotina</taxon>
        <taxon>Glomeromycetes</taxon>
        <taxon>Glomerales</taxon>
        <taxon>Glomeraceae</taxon>
        <taxon>Rhizophagus</taxon>
    </lineage>
</organism>
<proteinExistence type="predicted"/>
<dbReference type="AlphaFoldDB" id="A0A2N0S6I1"/>
<accession>A0A2N0S6I1</accession>
<comment type="caution">
    <text evidence="3">The sequence shown here is derived from an EMBL/GenBank/DDBJ whole genome shotgun (WGS) entry which is preliminary data.</text>
</comment>
<feature type="region of interest" description="Disordered" evidence="1">
    <location>
        <begin position="316"/>
        <end position="351"/>
    </location>
</feature>
<gene>
    <name evidence="3" type="ORF">RhiirA1_453885</name>
</gene>
<sequence>MDDTLNSGSFVNHDWFETLNGEIGIFAITVAIIFVSIIILIFIVRIIQLPNLRKQVINYFIAGNTRSVPSTRILKMIVFFLLTAGLIGVITYNIHKMIYDPPKLSVTLEDNRNPPSMLICNMLYDNLEIVYAKYYRSFSDFAKQKMFFDLLSLQMFSNLTRKNGDCHFFNGTVFSRILKPEDNAGGFYMLVFNSSQILFFIGDTNKDMNWTPFAPQLIAEQNGARTVSILLIEHERSNFTVVLNCMADETKLLHYQRLYPSGKIKRPSYSLVTSWIKLLIRRSIKYCGISNAINGTEDGLIFDFNKVVERINNTGRGIEENVEDDDRENEGDNDNSESEPENGYYEENDST</sequence>
<keyword evidence="2" id="KW-0472">Membrane</keyword>
<dbReference type="VEuPathDB" id="FungiDB:RhiirA1_453885"/>
<keyword evidence="2" id="KW-0812">Transmembrane</keyword>
<dbReference type="VEuPathDB" id="FungiDB:RhiirFUN_010296"/>
<keyword evidence="2" id="KW-1133">Transmembrane helix</keyword>
<reference evidence="3 4" key="1">
    <citation type="submission" date="2017-10" db="EMBL/GenBank/DDBJ databases">
        <title>Extensive intraspecific genome diversity in a model arbuscular mycorrhizal fungus.</title>
        <authorList>
            <person name="Chen E.C.H."/>
            <person name="Morin E."/>
            <person name="Baudet D."/>
            <person name="Noel J."/>
            <person name="Ndikumana S."/>
            <person name="Charron P."/>
            <person name="St-Onge C."/>
            <person name="Giorgi J."/>
            <person name="Grigoriev I.V."/>
            <person name="Roux C."/>
            <person name="Martin F.M."/>
            <person name="Corradi N."/>
        </authorList>
    </citation>
    <scope>NUCLEOTIDE SEQUENCE [LARGE SCALE GENOMIC DNA]</scope>
    <source>
        <strain evidence="3 4">A1</strain>
    </source>
</reference>
<dbReference type="VEuPathDB" id="FungiDB:FUN_006403"/>
<evidence type="ECO:0000256" key="1">
    <source>
        <dbReference type="SAM" id="MobiDB-lite"/>
    </source>
</evidence>
<feature type="transmembrane region" description="Helical" evidence="2">
    <location>
        <begin position="23"/>
        <end position="44"/>
    </location>
</feature>
<evidence type="ECO:0000313" key="4">
    <source>
        <dbReference type="Proteomes" id="UP000232688"/>
    </source>
</evidence>
<evidence type="ECO:0000256" key="2">
    <source>
        <dbReference type="SAM" id="Phobius"/>
    </source>
</evidence>
<feature type="compositionally biased region" description="Acidic residues" evidence="1">
    <location>
        <begin position="320"/>
        <end position="351"/>
    </location>
</feature>
<feature type="transmembrane region" description="Helical" evidence="2">
    <location>
        <begin position="73"/>
        <end position="94"/>
    </location>
</feature>
<dbReference type="Proteomes" id="UP000232688">
    <property type="component" value="Unassembled WGS sequence"/>
</dbReference>
<name>A0A2N0S6I1_9GLOM</name>